<dbReference type="CDD" id="cd01171">
    <property type="entry name" value="YXKO-related"/>
    <property type="match status" value="1"/>
</dbReference>
<dbReference type="GO" id="GO:0005524">
    <property type="term" value="F:ATP binding"/>
    <property type="evidence" value="ECO:0007669"/>
    <property type="project" value="UniProtKB-KW"/>
</dbReference>
<evidence type="ECO:0000256" key="6">
    <source>
        <dbReference type="HAMAP-Rule" id="MF_01965"/>
    </source>
</evidence>
<keyword evidence="9" id="KW-1185">Reference proteome</keyword>
<comment type="catalytic activity">
    <reaction evidence="6">
        <text>(6S)-NADHX + ADP = AMP + phosphate + NADH + H(+)</text>
        <dbReference type="Rhea" id="RHEA:32223"/>
        <dbReference type="ChEBI" id="CHEBI:15378"/>
        <dbReference type="ChEBI" id="CHEBI:43474"/>
        <dbReference type="ChEBI" id="CHEBI:57945"/>
        <dbReference type="ChEBI" id="CHEBI:64074"/>
        <dbReference type="ChEBI" id="CHEBI:456215"/>
        <dbReference type="ChEBI" id="CHEBI:456216"/>
        <dbReference type="EC" id="4.2.1.136"/>
    </reaction>
</comment>
<dbReference type="Pfam" id="PF01256">
    <property type="entry name" value="Carb_kinase"/>
    <property type="match status" value="1"/>
</dbReference>
<comment type="similarity">
    <text evidence="6">Belongs to the NnrD/CARKD family.</text>
</comment>
<dbReference type="HAMAP" id="MF_01965">
    <property type="entry name" value="NADHX_dehydratase"/>
    <property type="match status" value="1"/>
</dbReference>
<comment type="catalytic activity">
    <reaction evidence="6">
        <text>(6S)-NADPHX + ADP = AMP + phosphate + NADPH + H(+)</text>
        <dbReference type="Rhea" id="RHEA:32235"/>
        <dbReference type="ChEBI" id="CHEBI:15378"/>
        <dbReference type="ChEBI" id="CHEBI:43474"/>
        <dbReference type="ChEBI" id="CHEBI:57783"/>
        <dbReference type="ChEBI" id="CHEBI:64076"/>
        <dbReference type="ChEBI" id="CHEBI:456215"/>
        <dbReference type="ChEBI" id="CHEBI:456216"/>
        <dbReference type="EC" id="4.2.1.136"/>
    </reaction>
</comment>
<dbReference type="Proteomes" id="UP000315471">
    <property type="component" value="Unassembled WGS sequence"/>
</dbReference>
<dbReference type="PROSITE" id="PS01050">
    <property type="entry name" value="YJEF_C_2"/>
    <property type="match status" value="1"/>
</dbReference>
<evidence type="ECO:0000313" key="9">
    <source>
        <dbReference type="Proteomes" id="UP000315471"/>
    </source>
</evidence>
<comment type="subunit">
    <text evidence="6">Homotetramer.</text>
</comment>
<evidence type="ECO:0000256" key="1">
    <source>
        <dbReference type="ARBA" id="ARBA00022741"/>
    </source>
</evidence>
<dbReference type="PANTHER" id="PTHR12592">
    <property type="entry name" value="ATP-DEPENDENT (S)-NAD(P)H-HYDRATE DEHYDRATASE FAMILY MEMBER"/>
    <property type="match status" value="1"/>
</dbReference>
<dbReference type="OrthoDB" id="9806925at2"/>
<comment type="function">
    <text evidence="6">Catalyzes the dehydration of the S-form of NAD(P)HX at the expense of ADP, which is converted to AMP. Together with NAD(P)HX epimerase, which catalyzes the epimerization of the S- and R-forms, the enzyme allows the repair of both epimers of NAD(P)HX, a damaged form of NAD(P)H that is a result of enzymatic or heat-dependent hydration.</text>
</comment>
<proteinExistence type="inferred from homology"/>
<dbReference type="EC" id="4.2.1.136" evidence="6"/>
<sequence length="288" mass="29789">MTNPPLPFPSRKTDAHKGDVGRVLLVGGSRGMAGSISLSSMAALHTGSGLVSAAVPDRCLETVASFHPCLMTIPLADDAAGHFASAAVTEIAQQVDAYDAIGCGPGMGTSDAAIELVELLLQKSDIARVLDADALNALSKTNWGHRQSSKSGPLILTPHPGELQRLSGVRSSDREQQIKAAHRLAALHDVVVVVKGGPTVVVDAERKWTNTTGNPGMATGGSGDVLTGVVTSLLGQGMTPWDASRLGVWLHGAAGDRAAVKHGQAGMTARELLDEIPGVMAAYENRCI</sequence>
<protein>
    <recommendedName>
        <fullName evidence="6">ADP-dependent (S)-NAD(P)H-hydrate dehydratase</fullName>
        <ecNumber evidence="6">4.2.1.136</ecNumber>
    </recommendedName>
    <alternativeName>
        <fullName evidence="6">ADP-dependent NAD(P)HX dehydratase</fullName>
    </alternativeName>
</protein>
<organism evidence="8 9">
    <name type="scientific">Novipirellula aureliae</name>
    <dbReference type="NCBI Taxonomy" id="2527966"/>
    <lineage>
        <taxon>Bacteria</taxon>
        <taxon>Pseudomonadati</taxon>
        <taxon>Planctomycetota</taxon>
        <taxon>Planctomycetia</taxon>
        <taxon>Pirellulales</taxon>
        <taxon>Pirellulaceae</taxon>
        <taxon>Novipirellula</taxon>
    </lineage>
</organism>
<dbReference type="GO" id="GO:0046496">
    <property type="term" value="P:nicotinamide nucleotide metabolic process"/>
    <property type="evidence" value="ECO:0007669"/>
    <property type="project" value="UniProtKB-UniRule"/>
</dbReference>
<keyword evidence="4 6" id="KW-0520">NAD</keyword>
<feature type="binding site" evidence="6">
    <location>
        <position position="106"/>
    </location>
    <ligand>
        <name>(6S)-NADPHX</name>
        <dbReference type="ChEBI" id="CHEBI:64076"/>
    </ligand>
</feature>
<dbReference type="GO" id="GO:0052855">
    <property type="term" value="F:ADP-dependent NAD(P)H-hydrate dehydratase activity"/>
    <property type="evidence" value="ECO:0007669"/>
    <property type="project" value="UniProtKB-UniRule"/>
</dbReference>
<evidence type="ECO:0000256" key="2">
    <source>
        <dbReference type="ARBA" id="ARBA00022840"/>
    </source>
</evidence>
<name>A0A5C6E8V9_9BACT</name>
<dbReference type="InterPro" id="IPR017953">
    <property type="entry name" value="Carbohydrate_kinase_pred_CS"/>
</dbReference>
<comment type="caution">
    <text evidence="8">The sequence shown here is derived from an EMBL/GenBank/DDBJ whole genome shotgun (WGS) entry which is preliminary data.</text>
</comment>
<dbReference type="InterPro" id="IPR029056">
    <property type="entry name" value="Ribokinase-like"/>
</dbReference>
<evidence type="ECO:0000259" key="7">
    <source>
        <dbReference type="PROSITE" id="PS51383"/>
    </source>
</evidence>
<evidence type="ECO:0000256" key="5">
    <source>
        <dbReference type="ARBA" id="ARBA00023239"/>
    </source>
</evidence>
<dbReference type="AlphaFoldDB" id="A0A5C6E8V9"/>
<dbReference type="SUPFAM" id="SSF53613">
    <property type="entry name" value="Ribokinase-like"/>
    <property type="match status" value="1"/>
</dbReference>
<accession>A0A5C6E8V9</accession>
<dbReference type="InterPro" id="IPR000631">
    <property type="entry name" value="CARKD"/>
</dbReference>
<feature type="binding site" evidence="6">
    <location>
        <begin position="195"/>
        <end position="199"/>
    </location>
    <ligand>
        <name>AMP</name>
        <dbReference type="ChEBI" id="CHEBI:456215"/>
    </ligand>
</feature>
<dbReference type="PROSITE" id="PS51383">
    <property type="entry name" value="YJEF_C_3"/>
    <property type="match status" value="1"/>
</dbReference>
<keyword evidence="5 6" id="KW-0456">Lyase</keyword>
<feature type="binding site" evidence="6">
    <location>
        <position position="223"/>
    </location>
    <ligand>
        <name>AMP</name>
        <dbReference type="ChEBI" id="CHEBI:456215"/>
    </ligand>
</feature>
<evidence type="ECO:0000313" key="8">
    <source>
        <dbReference type="EMBL" id="TWU43896.1"/>
    </source>
</evidence>
<keyword evidence="2 6" id="KW-0067">ATP-binding</keyword>
<dbReference type="PANTHER" id="PTHR12592:SF0">
    <property type="entry name" value="ATP-DEPENDENT (S)-NAD(P)H-HYDRATE DEHYDRATASE"/>
    <property type="match status" value="1"/>
</dbReference>
<evidence type="ECO:0000256" key="4">
    <source>
        <dbReference type="ARBA" id="ARBA00023027"/>
    </source>
</evidence>
<dbReference type="Gene3D" id="3.40.1190.20">
    <property type="match status" value="1"/>
</dbReference>
<gene>
    <name evidence="6" type="primary">nnrD</name>
    <name evidence="8" type="ORF">Q31b_14280</name>
</gene>
<keyword evidence="3 6" id="KW-0521">NADP</keyword>
<comment type="caution">
    <text evidence="6">Lacks conserved residue(s) required for the propagation of feature annotation.</text>
</comment>
<comment type="cofactor">
    <cofactor evidence="6">
        <name>Mg(2+)</name>
        <dbReference type="ChEBI" id="CHEBI:18420"/>
    </cofactor>
</comment>
<dbReference type="NCBIfam" id="TIGR00196">
    <property type="entry name" value="yjeF_cterm"/>
    <property type="match status" value="1"/>
</dbReference>
<evidence type="ECO:0000256" key="3">
    <source>
        <dbReference type="ARBA" id="ARBA00022857"/>
    </source>
</evidence>
<dbReference type="RefSeq" id="WP_146598953.1">
    <property type="nucleotide sequence ID" value="NZ_SJPY01000002.1"/>
</dbReference>
<dbReference type="EMBL" id="SJPY01000002">
    <property type="protein sequence ID" value="TWU43896.1"/>
    <property type="molecule type" value="Genomic_DNA"/>
</dbReference>
<dbReference type="GO" id="GO:0052856">
    <property type="term" value="F:NAD(P)HX epimerase activity"/>
    <property type="evidence" value="ECO:0007669"/>
    <property type="project" value="TreeGrafter"/>
</dbReference>
<feature type="domain" description="YjeF C-terminal" evidence="7">
    <location>
        <begin position="1"/>
        <end position="283"/>
    </location>
</feature>
<reference evidence="8 9" key="1">
    <citation type="submission" date="2019-02" db="EMBL/GenBank/DDBJ databases">
        <title>Deep-cultivation of Planctomycetes and their phenomic and genomic characterization uncovers novel biology.</title>
        <authorList>
            <person name="Wiegand S."/>
            <person name="Jogler M."/>
            <person name="Boedeker C."/>
            <person name="Pinto D."/>
            <person name="Vollmers J."/>
            <person name="Rivas-Marin E."/>
            <person name="Kohn T."/>
            <person name="Peeters S.H."/>
            <person name="Heuer A."/>
            <person name="Rast P."/>
            <person name="Oberbeckmann S."/>
            <person name="Bunk B."/>
            <person name="Jeske O."/>
            <person name="Meyerdierks A."/>
            <person name="Storesund J.E."/>
            <person name="Kallscheuer N."/>
            <person name="Luecker S."/>
            <person name="Lage O.M."/>
            <person name="Pohl T."/>
            <person name="Merkel B.J."/>
            <person name="Hornburger P."/>
            <person name="Mueller R.-W."/>
            <person name="Bruemmer F."/>
            <person name="Labrenz M."/>
            <person name="Spormann A.M."/>
            <person name="Op Den Camp H."/>
            <person name="Overmann J."/>
            <person name="Amann R."/>
            <person name="Jetten M.S.M."/>
            <person name="Mascher T."/>
            <person name="Medema M.H."/>
            <person name="Devos D.P."/>
            <person name="Kaster A.-K."/>
            <person name="Ovreas L."/>
            <person name="Rohde M."/>
            <person name="Galperin M.Y."/>
            <person name="Jogler C."/>
        </authorList>
    </citation>
    <scope>NUCLEOTIDE SEQUENCE [LARGE SCALE GENOMIC DNA]</scope>
    <source>
        <strain evidence="8 9">Q31b</strain>
    </source>
</reference>
<keyword evidence="1 6" id="KW-0547">Nucleotide-binding</keyword>
<dbReference type="GO" id="GO:0110051">
    <property type="term" value="P:metabolite repair"/>
    <property type="evidence" value="ECO:0007669"/>
    <property type="project" value="TreeGrafter"/>
</dbReference>
<feature type="binding site" evidence="6">
    <location>
        <position position="224"/>
    </location>
    <ligand>
        <name>(6S)-NADPHX</name>
        <dbReference type="ChEBI" id="CHEBI:64076"/>
    </ligand>
</feature>
<feature type="binding site" evidence="6">
    <location>
        <position position="159"/>
    </location>
    <ligand>
        <name>(6S)-NADPHX</name>
        <dbReference type="ChEBI" id="CHEBI:64076"/>
    </ligand>
</feature>